<proteinExistence type="predicted"/>
<evidence type="ECO:0000313" key="4">
    <source>
        <dbReference type="Proteomes" id="UP000515312"/>
    </source>
</evidence>
<dbReference type="PANTHER" id="PTHR10009:SF18">
    <property type="entry name" value="PROTEIN YELLOW-LIKE PROTEIN"/>
    <property type="match status" value="1"/>
</dbReference>
<reference evidence="3 4" key="1">
    <citation type="submission" date="2020-08" db="EMBL/GenBank/DDBJ databases">
        <title>Edaphobacter telluris sp. nov. and Acidobacterium dinghuensis sp. nov., two acidobacteria isolated from forest soil.</title>
        <authorList>
            <person name="Fu J."/>
            <person name="Qiu L."/>
        </authorList>
    </citation>
    <scope>NUCLEOTIDE SEQUENCE [LARGE SCALE GENOMIC DNA]</scope>
    <source>
        <strain evidence="3">4Y35</strain>
    </source>
</reference>
<evidence type="ECO:0000313" key="3">
    <source>
        <dbReference type="EMBL" id="QNI31663.1"/>
    </source>
</evidence>
<sequence>MAYHAQSLKSATAVNPELERWRSYSGVSWDRPDHSGAAKAFSNSVSSPICGIHFDKRGRAFVSTPRLVSSESPATISVLDLNSLSGPAILTAFPSVEGNTVSANPDQNLRSVLGFYVDRTNDWLWALDMGYIAGETEAPAGAQKVLVFDLETGSLVKRIGLDIACDRKGSFLNDIVVDEQRKIGYISDSGIRSAPDNMVGIIVIDVASGSARRVLHKHASLQVVPGVKVFSHNNEVWPGNPMKCGINGIALSPDANTLYWTVTTGFHAYSISTQLLRDPSAPDEEISAAVRNIGSVGGNSDGIVTDAEGNLYITDLTHGGIVKYDSQKHTMTLVASDAGVWWPDTPTIDHEGNLVFSSSNLSQHFAGGIKPGQERYELWRLILNSR</sequence>
<name>A0A7G8BGJ3_9BACT</name>
<dbReference type="Gene3D" id="2.120.10.30">
    <property type="entry name" value="TolB, C-terminal domain"/>
    <property type="match status" value="1"/>
</dbReference>
<dbReference type="InterPro" id="IPR017996">
    <property type="entry name" value="MRJP/yellow-related"/>
</dbReference>
<keyword evidence="2" id="KW-0964">Secreted</keyword>
<dbReference type="AlphaFoldDB" id="A0A7G8BGJ3"/>
<dbReference type="KEGG" id="adin:H7849_21790"/>
<dbReference type="PANTHER" id="PTHR10009">
    <property type="entry name" value="PROTEIN YELLOW-RELATED"/>
    <property type="match status" value="1"/>
</dbReference>
<dbReference type="EMBL" id="CP060394">
    <property type="protein sequence ID" value="QNI31663.1"/>
    <property type="molecule type" value="Genomic_DNA"/>
</dbReference>
<dbReference type="Pfam" id="PF03022">
    <property type="entry name" value="MRJP"/>
    <property type="match status" value="1"/>
</dbReference>
<organism evidence="3 4">
    <name type="scientific">Alloacidobacterium dinghuense</name>
    <dbReference type="NCBI Taxonomy" id="2763107"/>
    <lineage>
        <taxon>Bacteria</taxon>
        <taxon>Pseudomonadati</taxon>
        <taxon>Acidobacteriota</taxon>
        <taxon>Terriglobia</taxon>
        <taxon>Terriglobales</taxon>
        <taxon>Acidobacteriaceae</taxon>
        <taxon>Alloacidobacterium</taxon>
    </lineage>
</organism>
<dbReference type="GO" id="GO:0005576">
    <property type="term" value="C:extracellular region"/>
    <property type="evidence" value="ECO:0007669"/>
    <property type="project" value="UniProtKB-SubCell"/>
</dbReference>
<gene>
    <name evidence="3" type="ORF">H7849_21790</name>
</gene>
<evidence type="ECO:0000256" key="2">
    <source>
        <dbReference type="ARBA" id="ARBA00022525"/>
    </source>
</evidence>
<dbReference type="Proteomes" id="UP000515312">
    <property type="component" value="Chromosome"/>
</dbReference>
<accession>A0A7G8BGJ3</accession>
<evidence type="ECO:0000256" key="1">
    <source>
        <dbReference type="ARBA" id="ARBA00004613"/>
    </source>
</evidence>
<keyword evidence="4" id="KW-1185">Reference proteome</keyword>
<protein>
    <submittedName>
        <fullName evidence="3">SMP-30/gluconolactonase/LRE family protein</fullName>
    </submittedName>
</protein>
<dbReference type="SUPFAM" id="SSF63829">
    <property type="entry name" value="Calcium-dependent phosphotriesterase"/>
    <property type="match status" value="1"/>
</dbReference>
<comment type="subcellular location">
    <subcellularLocation>
        <location evidence="1">Secreted</location>
    </subcellularLocation>
</comment>
<dbReference type="InterPro" id="IPR011042">
    <property type="entry name" value="6-blade_b-propeller_TolB-like"/>
</dbReference>